<dbReference type="InterPro" id="IPR032109">
    <property type="entry name" value="Big_3_5"/>
</dbReference>
<feature type="domain" description="Bacterial Ig-like" evidence="2">
    <location>
        <begin position="777"/>
        <end position="837"/>
    </location>
</feature>
<sequence length="1054" mass="106767">MHLWHSRPAHRRRVNGSRRSLIAIFALIASALSVGAVVPLVANAAGPQAFGMSMVPETGRFMISGNEPGAPLGDPTSVSGSYDPSTGELSNVSFATPEVHIVQHVTVPQELDVFIDQQLIPLAPGTGHLDENGDMTLDLTFKLHVKIKASIATGDCWSEPINVQLKSTAPYNTDTDQVNLKAEGFNIPNLQTTSTCASIITNNAGAQFAGSNNRLELTLQGDLTAALNESTTTLALSNPGPVTQGTSTTMTATVAPAEATGSVDFYTGESYLGSSPINASGVATLAKALPSGTHQITARYSGNATYAGSSSDPIEFVVQAKPDFGVGFPPILVPGAAAQEFDLTVTNPSDGVPANLRVDFSIAQAPGDSAVGGLNVTPSNLSMEYQDGNGDWVPVGLTQGATTFSAMTASYGTLNGFALAPGETREVPFRMAVAVGTPKRTLTTTASLKQVNPETGAPVGANVAQIIGTSIIPSGTRVDPGAVTLSPLGGGVNPGDQVTRGYYLAVKGLIAPAANVAGQPVNPAPVGVGELLVDGVPTPTVSMQEGVEPSGLRVPIVTGTGITPGSGGFVREFLDTKNLTAGTHTVQLRYFGDSNYKDAFSNVVTFTVTPAWGKLYTCTFAPLAGGVYKVPAMVNGIATLPSAVASGTTVSFADAEIKLGDSPFPAASSQQVLGPQIRDITATLAPGGTASKIGGSTVTQPSATQNDVRFGFTGMTGNALIVGEPGDRVDVTIERLDFRTGGFAIPGFCESTGDPARLGSVIVAGTKLVVTPGGISRVGDQVTLAVNVGPATGGQVEFFDGEDSLGVVPVTAGKAVLVTGDLAGGTHQLVARHSGGSVNINGVNVSVGANYSNTVEKLIQSATTTSTAATNAQFLTGPATLKAVVETSPASSTAPTGNVQFKVDGNPVGSPVALRDGQAQLVSTFPAGAHTVTASYIGTDAFAASDSAPTTFTIGKFVTSMGVAPVEGSNVGLYFRSTAFKATLTSPAGPVAGKTVSFKVGPNPACSAVTDASGVAICTGQVPSLTATLKKAYTATFAGDATATASSGTAALVR</sequence>
<evidence type="ECO:0000256" key="1">
    <source>
        <dbReference type="SAM" id="MobiDB-lite"/>
    </source>
</evidence>
<proteinExistence type="predicted"/>
<dbReference type="RefSeq" id="WP_123227620.1">
    <property type="nucleotide sequence ID" value="NZ_RJSE01000007.1"/>
</dbReference>
<evidence type="ECO:0000259" key="2">
    <source>
        <dbReference type="Pfam" id="PF16640"/>
    </source>
</evidence>
<name>A0A3N0CFU2_9ACTN</name>
<dbReference type="Pfam" id="PF16640">
    <property type="entry name" value="Big_3_5"/>
    <property type="match status" value="3"/>
</dbReference>
<dbReference type="OrthoDB" id="5116909at2"/>
<accession>A0A3N0CFU2</accession>
<dbReference type="Gene3D" id="2.60.40.10">
    <property type="entry name" value="Immunoglobulins"/>
    <property type="match status" value="4"/>
</dbReference>
<comment type="caution">
    <text evidence="3">The sequence shown here is derived from an EMBL/GenBank/DDBJ whole genome shotgun (WGS) entry which is preliminary data.</text>
</comment>
<evidence type="ECO:0000313" key="4">
    <source>
        <dbReference type="Proteomes" id="UP000267128"/>
    </source>
</evidence>
<feature type="domain" description="Bacterial Ig-like" evidence="2">
    <location>
        <begin position="237"/>
        <end position="318"/>
    </location>
</feature>
<dbReference type="Proteomes" id="UP000267128">
    <property type="component" value="Unassembled WGS sequence"/>
</dbReference>
<dbReference type="GO" id="GO:0005975">
    <property type="term" value="P:carbohydrate metabolic process"/>
    <property type="evidence" value="ECO:0007669"/>
    <property type="project" value="UniProtKB-ARBA"/>
</dbReference>
<gene>
    <name evidence="3" type="ORF">EFK50_11120</name>
</gene>
<dbReference type="EMBL" id="RJSE01000007">
    <property type="protein sequence ID" value="RNL62324.1"/>
    <property type="molecule type" value="Genomic_DNA"/>
</dbReference>
<organism evidence="3 4">
    <name type="scientific">Nocardioides marmoriginsengisoli</name>
    <dbReference type="NCBI Taxonomy" id="661483"/>
    <lineage>
        <taxon>Bacteria</taxon>
        <taxon>Bacillati</taxon>
        <taxon>Actinomycetota</taxon>
        <taxon>Actinomycetes</taxon>
        <taxon>Propionibacteriales</taxon>
        <taxon>Nocardioidaceae</taxon>
        <taxon>Nocardioides</taxon>
    </lineage>
</organism>
<dbReference type="AlphaFoldDB" id="A0A3N0CFU2"/>
<evidence type="ECO:0000313" key="3">
    <source>
        <dbReference type="EMBL" id="RNL62324.1"/>
    </source>
</evidence>
<feature type="region of interest" description="Disordered" evidence="1">
    <location>
        <begin position="65"/>
        <end position="84"/>
    </location>
</feature>
<protein>
    <submittedName>
        <fullName evidence="3">Ig-like domain repeat protein</fullName>
    </submittedName>
</protein>
<keyword evidence="4" id="KW-1185">Reference proteome</keyword>
<reference evidence="3 4" key="1">
    <citation type="submission" date="2018-11" db="EMBL/GenBank/DDBJ databases">
        <authorList>
            <person name="Li F."/>
        </authorList>
    </citation>
    <scope>NUCLEOTIDE SEQUENCE [LARGE SCALE GENOMIC DNA]</scope>
    <source>
        <strain evidence="3 4">Gsoil 097</strain>
    </source>
</reference>
<dbReference type="InterPro" id="IPR013783">
    <property type="entry name" value="Ig-like_fold"/>
</dbReference>
<feature type="domain" description="Bacterial Ig-like" evidence="2">
    <location>
        <begin position="868"/>
        <end position="954"/>
    </location>
</feature>